<dbReference type="Proteomes" id="UP000289546">
    <property type="component" value="Unassembled WGS sequence"/>
</dbReference>
<evidence type="ECO:0000256" key="1">
    <source>
        <dbReference type="SAM" id="Coils"/>
    </source>
</evidence>
<accession>A0A4Q0RXH4</accession>
<organism evidence="2 3">
    <name type="scientific">Bradyrhizobium nanningense</name>
    <dbReference type="NCBI Taxonomy" id="1325118"/>
    <lineage>
        <taxon>Bacteria</taxon>
        <taxon>Pseudomonadati</taxon>
        <taxon>Pseudomonadota</taxon>
        <taxon>Alphaproteobacteria</taxon>
        <taxon>Hyphomicrobiales</taxon>
        <taxon>Nitrobacteraceae</taxon>
        <taxon>Bradyrhizobium</taxon>
    </lineage>
</organism>
<proteinExistence type="predicted"/>
<dbReference type="RefSeq" id="WP_128921904.1">
    <property type="nucleotide sequence ID" value="NZ_LBJC01000033.1"/>
</dbReference>
<dbReference type="EMBL" id="LBJQ01000091">
    <property type="protein sequence ID" value="RXH23348.1"/>
    <property type="molecule type" value="Genomic_DNA"/>
</dbReference>
<keyword evidence="1" id="KW-0175">Coiled coil</keyword>
<dbReference type="AlphaFoldDB" id="A0A4Q0RXH4"/>
<protein>
    <submittedName>
        <fullName evidence="2">Uncharacterized protein</fullName>
    </submittedName>
</protein>
<keyword evidence="3" id="KW-1185">Reference proteome</keyword>
<gene>
    <name evidence="2" type="ORF">XH99_32085</name>
</gene>
<evidence type="ECO:0000313" key="2">
    <source>
        <dbReference type="EMBL" id="RXH23348.1"/>
    </source>
</evidence>
<reference evidence="2 3" key="1">
    <citation type="submission" date="2015-04" db="EMBL/GenBank/DDBJ databases">
        <title>Comparative genomics of rhizobia nodulating Arachis hypogaea in China.</title>
        <authorList>
            <person name="Li Y."/>
        </authorList>
    </citation>
    <scope>NUCLEOTIDE SEQUENCE [LARGE SCALE GENOMIC DNA]</scope>
    <source>
        <strain evidence="2 3">CCBAU 51757</strain>
    </source>
</reference>
<dbReference type="OrthoDB" id="8253086at2"/>
<comment type="caution">
    <text evidence="2">The sequence shown here is derived from an EMBL/GenBank/DDBJ whole genome shotgun (WGS) entry which is preliminary data.</text>
</comment>
<feature type="coiled-coil region" evidence="1">
    <location>
        <begin position="11"/>
        <end position="62"/>
    </location>
</feature>
<evidence type="ECO:0000313" key="3">
    <source>
        <dbReference type="Proteomes" id="UP000289546"/>
    </source>
</evidence>
<name>A0A4Q0RXH4_9BRAD</name>
<sequence length="77" mass="8766">MPDLDYVRREIERMRIQMGRQRKEILRLQRAGIGTASAEALLSRMEAKVDALCAERDALKAAEPREAKGRVLGGRTW</sequence>